<dbReference type="OrthoDB" id="115485at2759"/>
<evidence type="ECO:0000256" key="1">
    <source>
        <dbReference type="SAM" id="MobiDB-lite"/>
    </source>
</evidence>
<dbReference type="EMBL" id="NBNE01000160">
    <property type="protein sequence ID" value="OWZ22135.1"/>
    <property type="molecule type" value="Genomic_DNA"/>
</dbReference>
<accession>A0A225WWR6</accession>
<dbReference type="AlphaFoldDB" id="A0A225WWR6"/>
<name>A0A225WWR6_9STRA</name>
<gene>
    <name evidence="2" type="ORF">PHMEG_0003225</name>
</gene>
<proteinExistence type="predicted"/>
<evidence type="ECO:0000313" key="3">
    <source>
        <dbReference type="Proteomes" id="UP000198211"/>
    </source>
</evidence>
<keyword evidence="3" id="KW-1185">Reference proteome</keyword>
<protein>
    <submittedName>
        <fullName evidence="2">Multidrug resistance protein ABC transporter</fullName>
    </submittedName>
</protein>
<organism evidence="2 3">
    <name type="scientific">Phytophthora megakarya</name>
    <dbReference type="NCBI Taxonomy" id="4795"/>
    <lineage>
        <taxon>Eukaryota</taxon>
        <taxon>Sar</taxon>
        <taxon>Stramenopiles</taxon>
        <taxon>Oomycota</taxon>
        <taxon>Peronosporomycetes</taxon>
        <taxon>Peronosporales</taxon>
        <taxon>Peronosporaceae</taxon>
        <taxon>Phytophthora</taxon>
    </lineage>
</organism>
<comment type="caution">
    <text evidence="2">The sequence shown here is derived from an EMBL/GenBank/DDBJ whole genome shotgun (WGS) entry which is preliminary data.</text>
</comment>
<feature type="region of interest" description="Disordered" evidence="1">
    <location>
        <begin position="152"/>
        <end position="203"/>
    </location>
</feature>
<reference evidence="3" key="1">
    <citation type="submission" date="2017-03" db="EMBL/GenBank/DDBJ databases">
        <title>Phytopthora megakarya and P. palmivora, two closely related causual agents of cacao black pod achieved similar genome size and gene model numbers by different mechanisms.</title>
        <authorList>
            <person name="Ali S."/>
            <person name="Shao J."/>
            <person name="Larry D.J."/>
            <person name="Kronmiller B."/>
            <person name="Shen D."/>
            <person name="Strem M.D."/>
            <person name="Melnick R.L."/>
            <person name="Guiltinan M.J."/>
            <person name="Tyler B.M."/>
            <person name="Meinhardt L.W."/>
            <person name="Bailey B.A."/>
        </authorList>
    </citation>
    <scope>NUCLEOTIDE SEQUENCE [LARGE SCALE GENOMIC DNA]</scope>
    <source>
        <strain evidence="3">zdho120</strain>
    </source>
</reference>
<evidence type="ECO:0000313" key="2">
    <source>
        <dbReference type="EMBL" id="OWZ22135.1"/>
    </source>
</evidence>
<dbReference type="Proteomes" id="UP000198211">
    <property type="component" value="Unassembled WGS sequence"/>
</dbReference>
<sequence>MLSTEETDADFDKKQIMILRMISASVPPDIIHQILTADVRSDIWDALCDLFENKVNKTVKVHRIRRLVTELWNTKLIPDGDANLHLSKMFNLRTELMNMQYTLEDVDMVDIVASESGRASGVRDFEVSVSYGADTSVYTPTKVREHIRAAASRQTGFHCKRGPGTGQNMGQKSAGNKADAKGKPENQQQQKLTFGSKGSKKGRKCYACDSGDHIRANCPQNAINAEDNG</sequence>
<dbReference type="Pfam" id="PF14223">
    <property type="entry name" value="Retrotran_gag_2"/>
    <property type="match status" value="1"/>
</dbReference>